<keyword evidence="4" id="KW-0378">Hydrolase</keyword>
<dbReference type="GO" id="GO:0005615">
    <property type="term" value="C:extracellular space"/>
    <property type="evidence" value="ECO:0007669"/>
    <property type="project" value="TreeGrafter"/>
</dbReference>
<keyword evidence="6" id="KW-0482">Metalloprotease</keyword>
<proteinExistence type="inferred from homology"/>
<dbReference type="Gene3D" id="3.40.630.10">
    <property type="entry name" value="Zn peptidases"/>
    <property type="match status" value="1"/>
</dbReference>
<gene>
    <name evidence="11" type="ORF">FLL46_19385</name>
</gene>
<evidence type="ECO:0000313" key="12">
    <source>
        <dbReference type="Proteomes" id="UP000315439"/>
    </source>
</evidence>
<dbReference type="OrthoDB" id="5294005at2"/>
<dbReference type="GO" id="GO:0004181">
    <property type="term" value="F:metallocarboxypeptidase activity"/>
    <property type="evidence" value="ECO:0007669"/>
    <property type="project" value="InterPro"/>
</dbReference>
<comment type="cofactor">
    <cofactor evidence="1">
        <name>Zn(2+)</name>
        <dbReference type="ChEBI" id="CHEBI:29105"/>
    </cofactor>
</comment>
<keyword evidence="12" id="KW-1185">Reference proteome</keyword>
<feature type="active site" description="Proton donor/acceptor" evidence="7">
    <location>
        <position position="357"/>
    </location>
</feature>
<dbReference type="PROSITE" id="PS52035">
    <property type="entry name" value="PEPTIDASE_M14"/>
    <property type="match status" value="1"/>
</dbReference>
<dbReference type="RefSeq" id="WP_142933008.1">
    <property type="nucleotide sequence ID" value="NZ_ML660168.1"/>
</dbReference>
<comment type="caution">
    <text evidence="11">The sequence shown here is derived from an EMBL/GenBank/DDBJ whole genome shotgun (WGS) entry which is preliminary data.</text>
</comment>
<evidence type="ECO:0000256" key="1">
    <source>
        <dbReference type="ARBA" id="ARBA00001947"/>
    </source>
</evidence>
<dbReference type="GO" id="GO:0006508">
    <property type="term" value="P:proteolysis"/>
    <property type="evidence" value="ECO:0007669"/>
    <property type="project" value="UniProtKB-KW"/>
</dbReference>
<dbReference type="SMART" id="SM00631">
    <property type="entry name" value="Zn_pept"/>
    <property type="match status" value="1"/>
</dbReference>
<name>A0A545U770_9GAMM</name>
<dbReference type="Proteomes" id="UP000315439">
    <property type="component" value="Unassembled WGS sequence"/>
</dbReference>
<dbReference type="EMBL" id="VIKS01000012">
    <property type="protein sequence ID" value="TQV85331.1"/>
    <property type="molecule type" value="Genomic_DNA"/>
</dbReference>
<evidence type="ECO:0000259" key="10">
    <source>
        <dbReference type="PROSITE" id="PS52035"/>
    </source>
</evidence>
<dbReference type="Pfam" id="PF00246">
    <property type="entry name" value="Peptidase_M14"/>
    <property type="match status" value="1"/>
</dbReference>
<sequence length="650" mass="69954">MVKLILSSMTVLLSSTLALSTLLSTAVLSTVVLSTTASATQLTYTENDTTDPNNRALGYPVPVPVASQTPVDGFRQYDSLFARHQDMALNFDSITGNIIGQTRAGEDIWAYTLSDADNTTFEGNIVEGSMLQNGGIHAREWQSPEVVTGIIERFYDNQNDQGFYRYLLDNSRMIIIPVLNVDGFRQTQRYPMNAVFSTDQDDNPEFPRDGRMRRKNMLDVDTDLSTENDFLLGVDLNRNNSPYWATNPGRSSNRQQSIVHHGSGPGSEPETQALQAAAALAAGTLRFYIDTHSFTQIYFAPMTGNTRRDNITASIAARMQSVNGNRYAYGPSGAGAGIGSTDEYFANTFQVPSYTLETEPGQSGGTQYGGFGVSHDGFILPESEIARVRNELANASILGYYIQAGVPSIIQLQITRVDTGATVYLGNWQADSATSRSWQETANATLETDVNYRVRLSFNKTMRWRNNGQSAQYPGQSIAMQPTISLEGFDSGGNNYSVALNNGVGQWVNNVSVANDGYLNYEDDSYVFEFTLPGGSAVIGATLQQLAITVTDLAGQSVDANPATVATWQNGSWVNYESSDGSIGDIGGVDRSIRLVNDGSPLFTDPAAPPSGGGGSGGGVTSSGGGGSNGVVWTIMGLLALLARSKRKTI</sequence>
<keyword evidence="5" id="KW-0862">Zinc</keyword>
<dbReference type="InterPro" id="IPR000834">
    <property type="entry name" value="Peptidase_M14"/>
</dbReference>
<feature type="signal peptide" evidence="9">
    <location>
        <begin position="1"/>
        <end position="39"/>
    </location>
</feature>
<reference evidence="11 12" key="1">
    <citation type="submission" date="2019-07" db="EMBL/GenBank/DDBJ databases">
        <title>Draft genome for Aliikangiella sp. M105.</title>
        <authorList>
            <person name="Wang G."/>
        </authorList>
    </citation>
    <scope>NUCLEOTIDE SEQUENCE [LARGE SCALE GENOMIC DNA]</scope>
    <source>
        <strain evidence="11 12">M105</strain>
    </source>
</reference>
<feature type="compositionally biased region" description="Gly residues" evidence="8">
    <location>
        <begin position="611"/>
        <end position="623"/>
    </location>
</feature>
<evidence type="ECO:0000256" key="5">
    <source>
        <dbReference type="ARBA" id="ARBA00022833"/>
    </source>
</evidence>
<organism evidence="11 12">
    <name type="scientific">Aliikangiella coralliicola</name>
    <dbReference type="NCBI Taxonomy" id="2592383"/>
    <lineage>
        <taxon>Bacteria</taxon>
        <taxon>Pseudomonadati</taxon>
        <taxon>Pseudomonadota</taxon>
        <taxon>Gammaproteobacteria</taxon>
        <taxon>Oceanospirillales</taxon>
        <taxon>Pleioneaceae</taxon>
        <taxon>Aliikangiella</taxon>
    </lineage>
</organism>
<evidence type="ECO:0000256" key="2">
    <source>
        <dbReference type="ARBA" id="ARBA00005988"/>
    </source>
</evidence>
<dbReference type="PANTHER" id="PTHR11705">
    <property type="entry name" value="PROTEASE FAMILY M14 CARBOXYPEPTIDASE A,B"/>
    <property type="match status" value="1"/>
</dbReference>
<keyword evidence="3" id="KW-0645">Protease</keyword>
<protein>
    <submittedName>
        <fullName evidence="11">Zinc carboxypeptidase</fullName>
    </submittedName>
</protein>
<feature type="region of interest" description="Disordered" evidence="8">
    <location>
        <begin position="243"/>
        <end position="270"/>
    </location>
</feature>
<dbReference type="SUPFAM" id="SSF53187">
    <property type="entry name" value="Zn-dependent exopeptidases"/>
    <property type="match status" value="1"/>
</dbReference>
<evidence type="ECO:0000256" key="9">
    <source>
        <dbReference type="SAM" id="SignalP"/>
    </source>
</evidence>
<dbReference type="AlphaFoldDB" id="A0A545U770"/>
<keyword evidence="11" id="KW-0121">Carboxypeptidase</keyword>
<feature type="domain" description="Peptidase M14" evidence="10">
    <location>
        <begin position="73"/>
        <end position="403"/>
    </location>
</feature>
<feature type="region of interest" description="Disordered" evidence="8">
    <location>
        <begin position="600"/>
        <end position="623"/>
    </location>
</feature>
<evidence type="ECO:0000256" key="7">
    <source>
        <dbReference type="PROSITE-ProRule" id="PRU01379"/>
    </source>
</evidence>
<evidence type="ECO:0000256" key="6">
    <source>
        <dbReference type="ARBA" id="ARBA00023049"/>
    </source>
</evidence>
<keyword evidence="9" id="KW-0732">Signal</keyword>
<comment type="similarity">
    <text evidence="2 7">Belongs to the peptidase M14 family.</text>
</comment>
<dbReference type="GO" id="GO:0008270">
    <property type="term" value="F:zinc ion binding"/>
    <property type="evidence" value="ECO:0007669"/>
    <property type="project" value="InterPro"/>
</dbReference>
<evidence type="ECO:0000256" key="4">
    <source>
        <dbReference type="ARBA" id="ARBA00022801"/>
    </source>
</evidence>
<evidence type="ECO:0000256" key="8">
    <source>
        <dbReference type="SAM" id="MobiDB-lite"/>
    </source>
</evidence>
<evidence type="ECO:0000313" key="11">
    <source>
        <dbReference type="EMBL" id="TQV85331.1"/>
    </source>
</evidence>
<feature type="compositionally biased region" description="Polar residues" evidence="8">
    <location>
        <begin position="243"/>
        <end position="258"/>
    </location>
</feature>
<accession>A0A545U770</accession>
<evidence type="ECO:0000256" key="3">
    <source>
        <dbReference type="ARBA" id="ARBA00022670"/>
    </source>
</evidence>
<dbReference type="PANTHER" id="PTHR11705:SF143">
    <property type="entry name" value="SLL0236 PROTEIN"/>
    <property type="match status" value="1"/>
</dbReference>
<feature type="chain" id="PRO_5022208268" evidence="9">
    <location>
        <begin position="40"/>
        <end position="650"/>
    </location>
</feature>